<evidence type="ECO:0000313" key="5">
    <source>
        <dbReference type="EMBL" id="EFA44908.1"/>
    </source>
</evidence>
<gene>
    <name evidence="5" type="ORF">HMPREF0645_0704</name>
</gene>
<dbReference type="PROSITE" id="PS51352">
    <property type="entry name" value="THIOREDOXIN_2"/>
    <property type="match status" value="1"/>
</dbReference>
<feature type="domain" description="Thioredoxin" evidence="4">
    <location>
        <begin position="17"/>
        <end position="135"/>
    </location>
</feature>
<dbReference type="InterPro" id="IPR036249">
    <property type="entry name" value="Thioredoxin-like_sf"/>
</dbReference>
<feature type="chain" id="PRO_5003024900" evidence="3">
    <location>
        <begin position="21"/>
        <end position="402"/>
    </location>
</feature>
<evidence type="ECO:0000256" key="3">
    <source>
        <dbReference type="SAM" id="SignalP"/>
    </source>
</evidence>
<dbReference type="InterPro" id="IPR017937">
    <property type="entry name" value="Thioredoxin_CS"/>
</dbReference>
<evidence type="ECO:0000256" key="2">
    <source>
        <dbReference type="ARBA" id="ARBA00023284"/>
    </source>
</evidence>
<sequence>MKIKVLFVFLLALYGYTSHGQQVIFQKLSWQEAKAKAKKEGKDIFVDIYTTWCGPCKKMAKEVFSQKKVGDFVNHHFIALSLDAEKESQHGFFKSFKANAYPTYYWLDADGNLYDTQSGYYPADEFIKLSKQAILSKLPGQYADARTKWQQGDRSVEFVEHFLYDVMSKVYPDSVRPYLNHFLGSLSSEQLASAKIGRLLHDFTYTIRRDSVWQTLVTYNDVYQKQLGNSFGKKMYMNLVRVPLVTSRENAGEYDKQRIILSETEFPNKKMYHDIFAMEQTLRQKNYSSALKKALEIGQANEDHFPNLYSEIIYSFILADFFADNYTPDATQMADMQRLADRAFELDPSQCTLLYKAASMARADKFQQAYELLASLPFYGEPTLSSAVYAKLNLKRIRTNNK</sequence>
<accession>D1PUR9</accession>
<dbReference type="EMBL" id="ACKS01000031">
    <property type="protein sequence ID" value="EFA44908.1"/>
    <property type="molecule type" value="Genomic_DNA"/>
</dbReference>
<dbReference type="Pfam" id="PF13899">
    <property type="entry name" value="Thioredoxin_7"/>
    <property type="match status" value="1"/>
</dbReference>
<name>D1PUR9_9BACT</name>
<keyword evidence="1 3" id="KW-0732">Signal</keyword>
<keyword evidence="6" id="KW-1185">Reference proteome</keyword>
<reference evidence="5 6" key="1">
    <citation type="submission" date="2009-10" db="EMBL/GenBank/DDBJ databases">
        <authorList>
            <person name="Qin X."/>
            <person name="Bachman B."/>
            <person name="Battles P."/>
            <person name="Bell A."/>
            <person name="Bess C."/>
            <person name="Bickham C."/>
            <person name="Chaboub L."/>
            <person name="Chen D."/>
            <person name="Coyle M."/>
            <person name="Deiros D.R."/>
            <person name="Dinh H."/>
            <person name="Forbes L."/>
            <person name="Fowler G."/>
            <person name="Francisco L."/>
            <person name="Fu Q."/>
            <person name="Gubbala S."/>
            <person name="Hale W."/>
            <person name="Han Y."/>
            <person name="Hemphill L."/>
            <person name="Highlander S.K."/>
            <person name="Hirani K."/>
            <person name="Hogues M."/>
            <person name="Jackson L."/>
            <person name="Jakkamsetti A."/>
            <person name="Javaid M."/>
            <person name="Jiang H."/>
            <person name="Korchina V."/>
            <person name="Kovar C."/>
            <person name="Lara F."/>
            <person name="Lee S."/>
            <person name="Mata R."/>
            <person name="Mathew T."/>
            <person name="Moen C."/>
            <person name="Morales K."/>
            <person name="Munidasa M."/>
            <person name="Nazareth L."/>
            <person name="Ngo R."/>
            <person name="Nguyen L."/>
            <person name="Okwuonu G."/>
            <person name="Ongeri F."/>
            <person name="Patil S."/>
            <person name="Petrosino J."/>
            <person name="Pham C."/>
            <person name="Pham P."/>
            <person name="Pu L.-L."/>
            <person name="Puazo M."/>
            <person name="Raj R."/>
            <person name="Reid J."/>
            <person name="Rouhana J."/>
            <person name="Saada N."/>
            <person name="Shang Y."/>
            <person name="Simmons D."/>
            <person name="Thornton R."/>
            <person name="Warren J."/>
            <person name="Weissenberger G."/>
            <person name="Zhang J."/>
            <person name="Zhang L."/>
            <person name="Zhou C."/>
            <person name="Zhu D."/>
            <person name="Muzny D."/>
            <person name="Worley K."/>
            <person name="Gibbs R."/>
        </authorList>
    </citation>
    <scope>NUCLEOTIDE SEQUENCE [LARGE SCALE GENOMIC DNA]</scope>
    <source>
        <strain evidence="5 6">DSM 17361</strain>
    </source>
</reference>
<dbReference type="PANTHER" id="PTHR15337:SF11">
    <property type="entry name" value="THIOREDOXIN DOMAIN-CONTAINING PROTEIN"/>
    <property type="match status" value="1"/>
</dbReference>
<evidence type="ECO:0000256" key="1">
    <source>
        <dbReference type="ARBA" id="ARBA00022729"/>
    </source>
</evidence>
<dbReference type="PANTHER" id="PTHR15337">
    <property type="entry name" value="ANTERIOR GRADIENT PROTEIN-RELATED"/>
    <property type="match status" value="1"/>
</dbReference>
<evidence type="ECO:0000313" key="6">
    <source>
        <dbReference type="Proteomes" id="UP000003160"/>
    </source>
</evidence>
<protein>
    <submittedName>
        <fullName evidence="5">Thioredoxin</fullName>
    </submittedName>
</protein>
<dbReference type="InterPro" id="IPR013766">
    <property type="entry name" value="Thioredoxin_domain"/>
</dbReference>
<keyword evidence="2" id="KW-0676">Redox-active center</keyword>
<dbReference type="PROSITE" id="PS00194">
    <property type="entry name" value="THIOREDOXIN_1"/>
    <property type="match status" value="1"/>
</dbReference>
<proteinExistence type="predicted"/>
<dbReference type="SUPFAM" id="SSF52833">
    <property type="entry name" value="Thioredoxin-like"/>
    <property type="match status" value="1"/>
</dbReference>
<feature type="signal peptide" evidence="3">
    <location>
        <begin position="1"/>
        <end position="20"/>
    </location>
</feature>
<dbReference type="InterPro" id="IPR051099">
    <property type="entry name" value="AGR/TXD"/>
</dbReference>
<dbReference type="RefSeq" id="WP_007172818.1">
    <property type="nucleotide sequence ID" value="NZ_GG704780.1"/>
</dbReference>
<dbReference type="Gene3D" id="3.40.30.10">
    <property type="entry name" value="Glutaredoxin"/>
    <property type="match status" value="1"/>
</dbReference>
<dbReference type="AlphaFoldDB" id="D1PUR9"/>
<organism evidence="5 6">
    <name type="scientific">Hallella bergensis DSM 17361</name>
    <dbReference type="NCBI Taxonomy" id="585502"/>
    <lineage>
        <taxon>Bacteria</taxon>
        <taxon>Pseudomonadati</taxon>
        <taxon>Bacteroidota</taxon>
        <taxon>Bacteroidia</taxon>
        <taxon>Bacteroidales</taxon>
        <taxon>Prevotellaceae</taxon>
        <taxon>Hallella</taxon>
    </lineage>
</organism>
<comment type="caution">
    <text evidence="5">The sequence shown here is derived from an EMBL/GenBank/DDBJ whole genome shotgun (WGS) entry which is preliminary data.</text>
</comment>
<dbReference type="OrthoDB" id="1099736at2"/>
<dbReference type="HOGENOM" id="CLU_032298_0_0_10"/>
<dbReference type="Proteomes" id="UP000003160">
    <property type="component" value="Unassembled WGS sequence"/>
</dbReference>
<dbReference type="eggNOG" id="COG4232">
    <property type="taxonomic scope" value="Bacteria"/>
</dbReference>
<evidence type="ECO:0000259" key="4">
    <source>
        <dbReference type="PROSITE" id="PS51352"/>
    </source>
</evidence>